<dbReference type="CDD" id="cd08047">
    <property type="entry name" value="TAF7"/>
    <property type="match status" value="1"/>
</dbReference>
<dbReference type="AlphaFoldDB" id="A0A9P4JLU0"/>
<evidence type="ECO:0000259" key="7">
    <source>
        <dbReference type="SMART" id="SM01370"/>
    </source>
</evidence>
<dbReference type="EMBL" id="ML993962">
    <property type="protein sequence ID" value="KAF2201766.1"/>
    <property type="molecule type" value="Genomic_DNA"/>
</dbReference>
<dbReference type="PANTHER" id="PTHR12228:SF0">
    <property type="entry name" value="TATA-BOX BINDING PROTEIN ASSOCIATED FACTOR 7"/>
    <property type="match status" value="1"/>
</dbReference>
<name>A0A9P4JLU0_9PLEO</name>
<evidence type="ECO:0000313" key="9">
    <source>
        <dbReference type="Proteomes" id="UP000799536"/>
    </source>
</evidence>
<dbReference type="SMART" id="SM01370">
    <property type="entry name" value="TAFII55_N"/>
    <property type="match status" value="1"/>
</dbReference>
<evidence type="ECO:0000256" key="1">
    <source>
        <dbReference type="ARBA" id="ARBA00004123"/>
    </source>
</evidence>
<feature type="compositionally biased region" description="Low complexity" evidence="6">
    <location>
        <begin position="41"/>
        <end position="55"/>
    </location>
</feature>
<keyword evidence="4" id="KW-0804">Transcription</keyword>
<dbReference type="Proteomes" id="UP000799536">
    <property type="component" value="Unassembled WGS sequence"/>
</dbReference>
<feature type="region of interest" description="Disordered" evidence="6">
    <location>
        <begin position="331"/>
        <end position="484"/>
    </location>
</feature>
<feature type="domain" description="TAFII55 protein conserved region" evidence="7">
    <location>
        <begin position="173"/>
        <end position="335"/>
    </location>
</feature>
<proteinExistence type="inferred from homology"/>
<sequence length="542" mass="59325">MLKLKLKAKPATGEAPAASEPTASTASATPAPPKIKLKFGSQSAASSTAQPADTAPKTKRPYNRKPKFDEHGNPIQPAPKGPLKQKKRPRDSESTSPVAKRKIKLKSQAHVTEEDDTLGAPLAASSGPKKIVLKPKPVGATMIKLKHQGKPPYRPPGVGYDSEADDAEKDPAIETQFVLRMVPGPDCDAIRKAIENKTIGKTQANGGPGVGFRFIDRQGRRTVVSVNGRKYAATMVDLPCVIESMKSWNKKDWVKTADISQMLLVLGRVKDEEEAKKYPLPREVDASTHQYPHGLTPPMHWVRKRRFRPRASYKDIEEVERTVEQLMEQDMRVKEQGGSTEYEFLDEDELDNTSGEESSNEDQEMPDAPQYGGDVDAEGEIDDEIDEDEMAKAMEAEFLAAAAEDEDLFGDNRDGDGDQTGAAPSPSAHDVAMHALGDAAPLPTTEGQTPGGSPSAAETESADDDDDEDGESEEEIDEDKLAAQQELQQQREEIADLENELQAAWAQYKTMSNVLFKQRIMAKIEGLENNLNMKRAAIGEEV</sequence>
<dbReference type="InterPro" id="IPR037817">
    <property type="entry name" value="TAF7"/>
</dbReference>
<feature type="non-terminal residue" evidence="8">
    <location>
        <position position="542"/>
    </location>
</feature>
<evidence type="ECO:0000256" key="3">
    <source>
        <dbReference type="ARBA" id="ARBA00023015"/>
    </source>
</evidence>
<dbReference type="GO" id="GO:0005669">
    <property type="term" value="C:transcription factor TFIID complex"/>
    <property type="evidence" value="ECO:0007669"/>
    <property type="project" value="InterPro"/>
</dbReference>
<organism evidence="8 9">
    <name type="scientific">Delitschia confertaspora ATCC 74209</name>
    <dbReference type="NCBI Taxonomy" id="1513339"/>
    <lineage>
        <taxon>Eukaryota</taxon>
        <taxon>Fungi</taxon>
        <taxon>Dikarya</taxon>
        <taxon>Ascomycota</taxon>
        <taxon>Pezizomycotina</taxon>
        <taxon>Dothideomycetes</taxon>
        <taxon>Pleosporomycetidae</taxon>
        <taxon>Pleosporales</taxon>
        <taxon>Delitschiaceae</taxon>
        <taxon>Delitschia</taxon>
    </lineage>
</organism>
<evidence type="ECO:0000256" key="2">
    <source>
        <dbReference type="ARBA" id="ARBA00009368"/>
    </source>
</evidence>
<keyword evidence="3" id="KW-0805">Transcription regulation</keyword>
<evidence type="ECO:0000256" key="6">
    <source>
        <dbReference type="SAM" id="MobiDB-lite"/>
    </source>
</evidence>
<dbReference type="GO" id="GO:0051123">
    <property type="term" value="P:RNA polymerase II preinitiation complex assembly"/>
    <property type="evidence" value="ECO:0007669"/>
    <property type="project" value="TreeGrafter"/>
</dbReference>
<dbReference type="Pfam" id="PF04658">
    <property type="entry name" value="TAFII55_N"/>
    <property type="match status" value="1"/>
</dbReference>
<feature type="region of interest" description="Disordered" evidence="6">
    <location>
        <begin position="1"/>
        <end position="131"/>
    </location>
</feature>
<protein>
    <recommendedName>
        <fullName evidence="7">TAFII55 protein conserved region domain-containing protein</fullName>
    </recommendedName>
</protein>
<feature type="compositionally biased region" description="Acidic residues" evidence="6">
    <location>
        <begin position="460"/>
        <end position="478"/>
    </location>
</feature>
<feature type="compositionally biased region" description="Acidic residues" evidence="6">
    <location>
        <begin position="375"/>
        <end position="389"/>
    </location>
</feature>
<evidence type="ECO:0000313" key="8">
    <source>
        <dbReference type="EMBL" id="KAF2201766.1"/>
    </source>
</evidence>
<feature type="compositionally biased region" description="Low complexity" evidence="6">
    <location>
        <begin position="10"/>
        <end position="29"/>
    </location>
</feature>
<evidence type="ECO:0000256" key="4">
    <source>
        <dbReference type="ARBA" id="ARBA00023163"/>
    </source>
</evidence>
<comment type="similarity">
    <text evidence="2">Belongs to the TAF7 family.</text>
</comment>
<dbReference type="OrthoDB" id="153872at2759"/>
<evidence type="ECO:0000256" key="5">
    <source>
        <dbReference type="ARBA" id="ARBA00023242"/>
    </source>
</evidence>
<gene>
    <name evidence="8" type="ORF">GQ43DRAFT_440293</name>
</gene>
<comment type="caution">
    <text evidence="8">The sequence shown here is derived from an EMBL/GenBank/DDBJ whole genome shotgun (WGS) entry which is preliminary data.</text>
</comment>
<dbReference type="InterPro" id="IPR006751">
    <property type="entry name" value="TAFII55_prot_cons_reg"/>
</dbReference>
<keyword evidence="9" id="KW-1185">Reference proteome</keyword>
<dbReference type="PANTHER" id="PTHR12228">
    <property type="entry name" value="TRANSCRIPTION INITIATION FACTOR TFIID 55 KD SUBUNIT-RELATED"/>
    <property type="match status" value="1"/>
</dbReference>
<reference evidence="8" key="1">
    <citation type="journal article" date="2020" name="Stud. Mycol.">
        <title>101 Dothideomycetes genomes: a test case for predicting lifestyles and emergence of pathogens.</title>
        <authorList>
            <person name="Haridas S."/>
            <person name="Albert R."/>
            <person name="Binder M."/>
            <person name="Bloem J."/>
            <person name="Labutti K."/>
            <person name="Salamov A."/>
            <person name="Andreopoulos B."/>
            <person name="Baker S."/>
            <person name="Barry K."/>
            <person name="Bills G."/>
            <person name="Bluhm B."/>
            <person name="Cannon C."/>
            <person name="Castanera R."/>
            <person name="Culley D."/>
            <person name="Daum C."/>
            <person name="Ezra D."/>
            <person name="Gonzalez J."/>
            <person name="Henrissat B."/>
            <person name="Kuo A."/>
            <person name="Liang C."/>
            <person name="Lipzen A."/>
            <person name="Lutzoni F."/>
            <person name="Magnuson J."/>
            <person name="Mondo S."/>
            <person name="Nolan M."/>
            <person name="Ohm R."/>
            <person name="Pangilinan J."/>
            <person name="Park H.-J."/>
            <person name="Ramirez L."/>
            <person name="Alfaro M."/>
            <person name="Sun H."/>
            <person name="Tritt A."/>
            <person name="Yoshinaga Y."/>
            <person name="Zwiers L.-H."/>
            <person name="Turgeon B."/>
            <person name="Goodwin S."/>
            <person name="Spatafora J."/>
            <person name="Crous P."/>
            <person name="Grigoriev I."/>
        </authorList>
    </citation>
    <scope>NUCLEOTIDE SEQUENCE</scope>
    <source>
        <strain evidence="8">ATCC 74209</strain>
    </source>
</reference>
<keyword evidence="5" id="KW-0539">Nucleus</keyword>
<accession>A0A9P4JLU0</accession>
<dbReference type="GO" id="GO:0016251">
    <property type="term" value="F:RNA polymerase II general transcription initiation factor activity"/>
    <property type="evidence" value="ECO:0007669"/>
    <property type="project" value="TreeGrafter"/>
</dbReference>
<comment type="subcellular location">
    <subcellularLocation>
        <location evidence="1">Nucleus</location>
    </subcellularLocation>
</comment>